<keyword evidence="2" id="KW-0285">Flavoprotein</keyword>
<keyword evidence="3" id="KW-0274">FAD</keyword>
<reference evidence="5 6" key="1">
    <citation type="submission" date="2022-09" db="EMBL/GenBank/DDBJ databases">
        <authorList>
            <person name="Palmer J.M."/>
        </authorList>
    </citation>
    <scope>NUCLEOTIDE SEQUENCE [LARGE SCALE GENOMIC DNA]</scope>
    <source>
        <strain evidence="5 6">DSM 7382</strain>
    </source>
</reference>
<dbReference type="Pfam" id="PF00743">
    <property type="entry name" value="FMO-like"/>
    <property type="match status" value="1"/>
</dbReference>
<organism evidence="5 6">
    <name type="scientific">Cerrena zonata</name>
    <dbReference type="NCBI Taxonomy" id="2478898"/>
    <lineage>
        <taxon>Eukaryota</taxon>
        <taxon>Fungi</taxon>
        <taxon>Dikarya</taxon>
        <taxon>Basidiomycota</taxon>
        <taxon>Agaricomycotina</taxon>
        <taxon>Agaricomycetes</taxon>
        <taxon>Polyporales</taxon>
        <taxon>Cerrenaceae</taxon>
        <taxon>Cerrena</taxon>
    </lineage>
</organism>
<dbReference type="GO" id="GO:0050660">
    <property type="term" value="F:flavin adenine dinucleotide binding"/>
    <property type="evidence" value="ECO:0007669"/>
    <property type="project" value="InterPro"/>
</dbReference>
<gene>
    <name evidence="5" type="ORF">QCA50_007358</name>
</gene>
<evidence type="ECO:0000256" key="4">
    <source>
        <dbReference type="ARBA" id="ARBA00023002"/>
    </source>
</evidence>
<accession>A0AAW0GJB6</accession>
<proteinExistence type="inferred from homology"/>
<sequence>MSSDKIPQNAATRVVVVGAGIAGICTSIALRKQLKHDNFTVYESGDEVGGTWRANSYPGCASDVYTHWYSLSTELNPYWSETHVGQPALKAYWKDIAKKHRLYDNIVFNAKVESAEWDPRSEVYRIQVHFTDGTRRIEYARILIAGTGLLNTPNYPSELGGVKDFKGDWFHSANWNHNVDLRNKRVAVVGNGSSAAQFVPIISADPTTQVTQYWRTAMWYLPKRRGPYPAWQQWVFAHVPFAMRLYRLFIWARQELLYVSVLNGGLDNKTREIYTKELTKYIANNAPKKYHKELLPGYPLGCKRLIVDTGYYDCLHRPNMELSNDRILEVNESGIKTKNEGQHQYDVIILSTGFHPNDLTFHVRGSDGRTMDQYYKEKGGPTAYYGTMTAGFPNFFILFGPNTATGHGSAIFTEEVQVNYMMQIIKPILRGRATSFEPTDAASDAFNSRLQSKLSKSVWSSCSSWYRADGGKGKITGLFPGTFAEFWWLLRTPVWSDFKVNGGARWKRGRTLGRVANVLLGLGVAGAAVYATQHPEVVHDYISVAKEQAAQLWIEFVTRVHSYSMYSIVLRSSILKGGA</sequence>
<dbReference type="Proteomes" id="UP001385951">
    <property type="component" value="Unassembled WGS sequence"/>
</dbReference>
<comment type="caution">
    <text evidence="5">The sequence shown here is derived from an EMBL/GenBank/DDBJ whole genome shotgun (WGS) entry which is preliminary data.</text>
</comment>
<dbReference type="InterPro" id="IPR020946">
    <property type="entry name" value="Flavin_mOase-like"/>
</dbReference>
<evidence type="ECO:0000313" key="5">
    <source>
        <dbReference type="EMBL" id="KAK7689566.1"/>
    </source>
</evidence>
<evidence type="ECO:0000313" key="6">
    <source>
        <dbReference type="Proteomes" id="UP001385951"/>
    </source>
</evidence>
<evidence type="ECO:0000256" key="1">
    <source>
        <dbReference type="ARBA" id="ARBA00010139"/>
    </source>
</evidence>
<dbReference type="PANTHER" id="PTHR42877">
    <property type="entry name" value="L-ORNITHINE N(5)-MONOOXYGENASE-RELATED"/>
    <property type="match status" value="1"/>
</dbReference>
<evidence type="ECO:0000256" key="3">
    <source>
        <dbReference type="ARBA" id="ARBA00022827"/>
    </source>
</evidence>
<dbReference type="InterPro" id="IPR036188">
    <property type="entry name" value="FAD/NAD-bd_sf"/>
</dbReference>
<dbReference type="SUPFAM" id="SSF51905">
    <property type="entry name" value="FAD/NAD(P)-binding domain"/>
    <property type="match status" value="1"/>
</dbReference>
<dbReference type="PANTHER" id="PTHR42877:SF4">
    <property type="entry name" value="FAD_NAD(P)-BINDING DOMAIN-CONTAINING PROTEIN-RELATED"/>
    <property type="match status" value="1"/>
</dbReference>
<dbReference type="InterPro" id="IPR051209">
    <property type="entry name" value="FAD-bind_Monooxygenase_sf"/>
</dbReference>
<dbReference type="Gene3D" id="3.50.50.60">
    <property type="entry name" value="FAD/NAD(P)-binding domain"/>
    <property type="match status" value="3"/>
</dbReference>
<evidence type="ECO:0000256" key="2">
    <source>
        <dbReference type="ARBA" id="ARBA00022630"/>
    </source>
</evidence>
<protein>
    <submittedName>
        <fullName evidence="5">Uncharacterized protein</fullName>
    </submittedName>
</protein>
<keyword evidence="6" id="KW-1185">Reference proteome</keyword>
<dbReference type="EMBL" id="JASBNA010000008">
    <property type="protein sequence ID" value="KAK7689566.1"/>
    <property type="molecule type" value="Genomic_DNA"/>
</dbReference>
<keyword evidence="4" id="KW-0560">Oxidoreductase</keyword>
<dbReference type="AlphaFoldDB" id="A0AAW0GJB6"/>
<comment type="similarity">
    <text evidence="1">Belongs to the FAD-binding monooxygenase family.</text>
</comment>
<dbReference type="GO" id="GO:0050661">
    <property type="term" value="F:NADP binding"/>
    <property type="evidence" value="ECO:0007669"/>
    <property type="project" value="InterPro"/>
</dbReference>
<name>A0AAW0GJB6_9APHY</name>
<dbReference type="GO" id="GO:0004499">
    <property type="term" value="F:N,N-dimethylaniline monooxygenase activity"/>
    <property type="evidence" value="ECO:0007669"/>
    <property type="project" value="InterPro"/>
</dbReference>